<reference evidence="1 2" key="1">
    <citation type="submission" date="2024-08" db="EMBL/GenBank/DDBJ databases">
        <authorList>
            <person name="Lu H."/>
        </authorList>
    </citation>
    <scope>NUCLEOTIDE SEQUENCE [LARGE SCALE GENOMIC DNA]</scope>
    <source>
        <strain evidence="1 2">DXS20W</strain>
    </source>
</reference>
<accession>A0ABW7GDT0</accession>
<keyword evidence="2" id="KW-1185">Reference proteome</keyword>
<dbReference type="RefSeq" id="WP_394508916.1">
    <property type="nucleotide sequence ID" value="NZ_JBIGHX010000001.1"/>
</dbReference>
<name>A0ABW7GDT0_9BURK</name>
<protein>
    <submittedName>
        <fullName evidence="1">Uncharacterized protein</fullName>
    </submittedName>
</protein>
<dbReference type="EMBL" id="JBIGHX010000001">
    <property type="protein sequence ID" value="MFG6460116.1"/>
    <property type="molecule type" value="Genomic_DNA"/>
</dbReference>
<evidence type="ECO:0000313" key="1">
    <source>
        <dbReference type="EMBL" id="MFG6460116.1"/>
    </source>
</evidence>
<comment type="caution">
    <text evidence="1">The sequence shown here is derived from an EMBL/GenBank/DDBJ whole genome shotgun (WGS) entry which is preliminary data.</text>
</comment>
<proteinExistence type="predicted"/>
<sequence>MIQLYFGSGSTEIELLDDRFSPGDWQRLKAKAVQLLRLKGSELVAQFLESRDFELRRGTNSFCDEFCLLYQRLPMDNYVCDLDLAQDIQAKESASVIARAVQEVTGEHVQFVALELDSSDAPQPVAPPILEATSETVERALNDAARLMSTEGSTSAVDRVHTALHAYLRVLGSRAGLP</sequence>
<gene>
    <name evidence="1" type="ORF">ACG04Q_00950</name>
</gene>
<dbReference type="Proteomes" id="UP001606302">
    <property type="component" value="Unassembled WGS sequence"/>
</dbReference>
<evidence type="ECO:0000313" key="2">
    <source>
        <dbReference type="Proteomes" id="UP001606302"/>
    </source>
</evidence>
<organism evidence="1 2">
    <name type="scientific">Pelomonas lactea</name>
    <dbReference type="NCBI Taxonomy" id="3299030"/>
    <lineage>
        <taxon>Bacteria</taxon>
        <taxon>Pseudomonadati</taxon>
        <taxon>Pseudomonadota</taxon>
        <taxon>Betaproteobacteria</taxon>
        <taxon>Burkholderiales</taxon>
        <taxon>Sphaerotilaceae</taxon>
        <taxon>Roseateles</taxon>
    </lineage>
</organism>